<evidence type="ECO:0000256" key="12">
    <source>
        <dbReference type="ARBA" id="ARBA00071118"/>
    </source>
</evidence>
<sequence>MSDLCPVYAPFFGAMGCTSAIVFTCIGASYGTAKSGVGISAMSVLRPDLMMKCVVPVIMAGIIAIYGLVVSVLISGGLAKEMTLFQGFIQLGAGLSVGLAGLAAGFAIGIVGDAGVRGTAQQPRLFVGMILILIFAEVLGLYGTSFSLAPSEFTSEPESLPTSLLALIFALPVLASPITPNDPFHQLSIHRLKPVEHPVCCLTPSHVLESQEEEPLLSFEDWKAKRLAEMHRDLASHSPPNLGSIPVNIGVPDTAIDVPSNVAVPVPSIVVEQHLQPEPRLSPQLRIPLHDRFNYASTDCSARVHNTHRGAKSSSSILTSKKDRYMLSPCASPNQFVVVELCDDIRIDTVQLANYEFFSGVFKDFSTFRLPDSLGDFYRFIRIDFHTHYGNEYYCPLSLLRVYGLTHLEQWKWDEETESRKRRDAEEAVLHPRPVEQPRPVPASLPEEHRTSALASVLNSSSVDVPSSSDTPVRRTSPTPSNEAPIAAPDASAHSDRSDRGKPAESVASSPVPNISSQTTSEDASVTQSVPSRPNSSDSGYIIPEAPSKQFAQTISSSPLGQQAENDTIMTKAAHSLYHHSPESNSASTSIPTSVSISHTTSAHSHSSSTSSASIPNTPLASPDSSSRFSVASQQRDSSSQIARSSSAAIIISSQVAHGVPSPSPHPQVNSHPLPLPPPLHPSTSTGGESIYRTIMNRLTALEGNTTLYARYVEEQTAAVREMLRRLSEDVGRIEGIGKAQAQMYQRSVLEFERARRRLEYEQSELLSKVNRLTDEVILEKRLGIAQLCLLLAVLVFMALTRGSRGEPVRSDLGPRSRTTSMREWGKRHLSLSGDWVNRFKNSSQNSEGGGDPRDRDVVDISLQSEDQVDFPSHGPTAVLTETGEASRLREGEGGFPRSKRPHPITGGRKIGPSGRPHTPSLRSPRHNNSHTHHVHHLHRPSTPTGHGPSTSTLTSFGRPGPILLQRAHSSTGGAGMPITQSASLGLISPALRSAKRWARSAHLHEVKSATLPRKDWAKANRTRHSVDATEGNHGEEDVFGSRVESTPRTFEDTRPIISRRERSPSRHYYRGRMGSQKQISQSLQFQSESDIRGGVRSEGGVSEGEGWVDTDADVDVDGTDVDDCEDSAIVKSEPDLGSSSPAH</sequence>
<dbReference type="FunFam" id="1.20.120.610:FF:000001">
    <property type="entry name" value="V-type proton ATPase proteolipid subunit"/>
    <property type="match status" value="1"/>
</dbReference>
<dbReference type="SUPFAM" id="SSF81333">
    <property type="entry name" value="F1F0 ATP synthase subunit C"/>
    <property type="match status" value="1"/>
</dbReference>
<organism evidence="17 18">
    <name type="scientific">Meripilus lineatus</name>
    <dbReference type="NCBI Taxonomy" id="2056292"/>
    <lineage>
        <taxon>Eukaryota</taxon>
        <taxon>Fungi</taxon>
        <taxon>Dikarya</taxon>
        <taxon>Basidiomycota</taxon>
        <taxon>Agaricomycotina</taxon>
        <taxon>Agaricomycetes</taxon>
        <taxon>Polyporales</taxon>
        <taxon>Meripilaceae</taxon>
        <taxon>Meripilus</taxon>
    </lineage>
</organism>
<feature type="transmembrane region" description="Helical" evidence="15">
    <location>
        <begin position="54"/>
        <end position="76"/>
    </location>
</feature>
<dbReference type="PANTHER" id="PTHR12953:SF0">
    <property type="entry name" value="SUN DOMAIN-CONTAINING OSSIFICATION FACTOR"/>
    <property type="match status" value="1"/>
</dbReference>
<feature type="compositionally biased region" description="Low complexity" evidence="14">
    <location>
        <begin position="941"/>
        <end position="956"/>
    </location>
</feature>
<feature type="compositionally biased region" description="Low complexity" evidence="14">
    <location>
        <begin position="452"/>
        <end position="471"/>
    </location>
</feature>
<evidence type="ECO:0000256" key="2">
    <source>
        <dbReference type="ARBA" id="ARBA00007296"/>
    </source>
</evidence>
<feature type="region of interest" description="Disordered" evidence="14">
    <location>
        <begin position="579"/>
        <end position="677"/>
    </location>
</feature>
<comment type="similarity">
    <text evidence="2">Belongs to the V-ATPase proteolipid subunit family.</text>
</comment>
<feature type="compositionally biased region" description="Basic residues" evidence="14">
    <location>
        <begin position="924"/>
        <end position="940"/>
    </location>
</feature>
<evidence type="ECO:0000256" key="6">
    <source>
        <dbReference type="ARBA" id="ARBA00022989"/>
    </source>
</evidence>
<dbReference type="InterPro" id="IPR002379">
    <property type="entry name" value="ATPase_proteolipid_c-like_dom"/>
</dbReference>
<evidence type="ECO:0000256" key="14">
    <source>
        <dbReference type="SAM" id="MobiDB-lite"/>
    </source>
</evidence>
<feature type="compositionally biased region" description="Polar residues" evidence="14">
    <location>
        <begin position="583"/>
        <end position="592"/>
    </location>
</feature>
<dbReference type="GO" id="GO:0046961">
    <property type="term" value="F:proton-transporting ATPase activity, rotational mechanism"/>
    <property type="evidence" value="ECO:0007669"/>
    <property type="project" value="InterPro"/>
</dbReference>
<feature type="transmembrane region" description="Helical" evidence="15">
    <location>
        <begin position="88"/>
        <end position="112"/>
    </location>
</feature>
<evidence type="ECO:0000313" key="17">
    <source>
        <dbReference type="EMBL" id="KAJ3485379.1"/>
    </source>
</evidence>
<evidence type="ECO:0000256" key="1">
    <source>
        <dbReference type="ARBA" id="ARBA00004128"/>
    </source>
</evidence>
<evidence type="ECO:0000259" key="16">
    <source>
        <dbReference type="PROSITE" id="PS51469"/>
    </source>
</evidence>
<proteinExistence type="inferred from homology"/>
<evidence type="ECO:0000256" key="13">
    <source>
        <dbReference type="ARBA" id="ARBA00075098"/>
    </source>
</evidence>
<dbReference type="GO" id="GO:0033179">
    <property type="term" value="C:proton-transporting V-type ATPase, V0 domain"/>
    <property type="evidence" value="ECO:0007669"/>
    <property type="project" value="InterPro"/>
</dbReference>
<dbReference type="Gene3D" id="1.20.120.610">
    <property type="entry name" value="lithium bound rotor ring of v- atpase"/>
    <property type="match status" value="1"/>
</dbReference>
<dbReference type="AlphaFoldDB" id="A0AAD5V8P9"/>
<feature type="compositionally biased region" description="Basic and acidic residues" evidence="14">
    <location>
        <begin position="493"/>
        <end position="503"/>
    </location>
</feature>
<dbReference type="InterPro" id="IPR035921">
    <property type="entry name" value="F/V-ATP_Csub_sf"/>
</dbReference>
<evidence type="ECO:0000256" key="8">
    <source>
        <dbReference type="ARBA" id="ARBA00023136"/>
    </source>
</evidence>
<dbReference type="EMBL" id="JANAWD010000155">
    <property type="protein sequence ID" value="KAJ3485379.1"/>
    <property type="molecule type" value="Genomic_DNA"/>
</dbReference>
<comment type="subcellular location">
    <subcellularLocation>
        <location evidence="1">Vacuole membrane</location>
        <topology evidence="1">Multi-pass membrane protein</topology>
    </subcellularLocation>
</comment>
<name>A0AAD5V8P9_9APHY</name>
<keyword evidence="18" id="KW-1185">Reference proteome</keyword>
<dbReference type="InterPro" id="IPR011555">
    <property type="entry name" value="ATPase_proteolipid_su_C_euk"/>
</dbReference>
<dbReference type="Proteomes" id="UP001212997">
    <property type="component" value="Unassembled WGS sequence"/>
</dbReference>
<protein>
    <recommendedName>
        <fullName evidence="12">V-type proton ATPase subunit C</fullName>
    </recommendedName>
    <alternativeName>
        <fullName evidence="11">V-type proton ATPase subunit c</fullName>
    </alternativeName>
    <alternativeName>
        <fullName evidence="13">Vacuolar proton pump c subunit</fullName>
    </alternativeName>
</protein>
<dbReference type="PRINTS" id="PR00122">
    <property type="entry name" value="VACATPASE"/>
</dbReference>
<comment type="function">
    <text evidence="9">Proton-conducting pore forming subunit of the V0 complex of vacuolar(H+)-ATPase (V-ATPase), a multisubunit enzyme composed of a peripheral complex (V1) that hydrolyzes ATP and a membrane integral complex (V0) that translocates protons. V-ATPase is responsible for acidifying and maintaining the pH of intracellular compartments.</text>
</comment>
<dbReference type="CDD" id="cd18176">
    <property type="entry name" value="ATP-synt_Vo_c_ATP6C_rpt2"/>
    <property type="match status" value="1"/>
</dbReference>
<accession>A0AAD5V8P9</accession>
<reference evidence="17" key="1">
    <citation type="submission" date="2022-07" db="EMBL/GenBank/DDBJ databases">
        <title>Genome Sequence of Physisporinus lineatus.</title>
        <authorList>
            <person name="Buettner E."/>
        </authorList>
    </citation>
    <scope>NUCLEOTIDE SEQUENCE</scope>
    <source>
        <strain evidence="17">VT162</strain>
    </source>
</reference>
<evidence type="ECO:0000313" key="18">
    <source>
        <dbReference type="Proteomes" id="UP001212997"/>
    </source>
</evidence>
<feature type="region of interest" description="Disordered" evidence="14">
    <location>
        <begin position="415"/>
        <end position="543"/>
    </location>
</feature>
<evidence type="ECO:0000256" key="4">
    <source>
        <dbReference type="ARBA" id="ARBA00022692"/>
    </source>
</evidence>
<feature type="region of interest" description="Disordered" evidence="14">
    <location>
        <begin position="1071"/>
        <end position="1144"/>
    </location>
</feature>
<evidence type="ECO:0000256" key="11">
    <source>
        <dbReference type="ARBA" id="ARBA00071096"/>
    </source>
</evidence>
<dbReference type="InterPro" id="IPR000245">
    <property type="entry name" value="ATPase_proteolipid_csu"/>
</dbReference>
<keyword evidence="5" id="KW-0375">Hydrogen ion transport</keyword>
<dbReference type="PANTHER" id="PTHR12953">
    <property type="entry name" value="MEMBRANE PROTEIN CH1 RELATED"/>
    <property type="match status" value="1"/>
</dbReference>
<keyword evidence="8 15" id="KW-0472">Membrane</keyword>
<dbReference type="GO" id="GO:0005774">
    <property type="term" value="C:vacuolar membrane"/>
    <property type="evidence" value="ECO:0007669"/>
    <property type="project" value="UniProtKB-SubCell"/>
</dbReference>
<feature type="compositionally biased region" description="Acidic residues" evidence="14">
    <location>
        <begin position="1107"/>
        <end position="1127"/>
    </location>
</feature>
<evidence type="ECO:0000256" key="3">
    <source>
        <dbReference type="ARBA" id="ARBA00022448"/>
    </source>
</evidence>
<dbReference type="CDD" id="cd18175">
    <property type="entry name" value="ATP-synt_Vo_c_ATP6C_rpt1"/>
    <property type="match status" value="1"/>
</dbReference>
<dbReference type="InterPro" id="IPR045120">
    <property type="entry name" value="Suco/Slp1-like"/>
</dbReference>
<feature type="region of interest" description="Disordered" evidence="14">
    <location>
        <begin position="865"/>
        <end position="961"/>
    </location>
</feature>
<feature type="compositionally biased region" description="Basic and acidic residues" evidence="14">
    <location>
        <begin position="1021"/>
        <end position="1037"/>
    </location>
</feature>
<dbReference type="Pfam" id="PF00137">
    <property type="entry name" value="ATP-synt_C"/>
    <property type="match status" value="2"/>
</dbReference>
<evidence type="ECO:0000256" key="5">
    <source>
        <dbReference type="ARBA" id="ARBA00022781"/>
    </source>
</evidence>
<feature type="region of interest" description="Disordered" evidence="14">
    <location>
        <begin position="1021"/>
        <end position="1051"/>
    </location>
</feature>
<feature type="region of interest" description="Disordered" evidence="14">
    <location>
        <begin position="805"/>
        <end position="825"/>
    </location>
</feature>
<gene>
    <name evidence="17" type="ORF">NLI96_g4998</name>
</gene>
<dbReference type="NCBIfam" id="TIGR01100">
    <property type="entry name" value="V_ATP_synt_C"/>
    <property type="match status" value="1"/>
</dbReference>
<keyword evidence="3" id="KW-0813">Transport</keyword>
<dbReference type="InterPro" id="IPR012919">
    <property type="entry name" value="SUN_dom"/>
</dbReference>
<keyword evidence="6 15" id="KW-1133">Transmembrane helix</keyword>
<feature type="compositionally biased region" description="Basic and acidic residues" evidence="14">
    <location>
        <begin position="805"/>
        <end position="815"/>
    </location>
</feature>
<feature type="compositionally biased region" description="Polar residues" evidence="14">
    <location>
        <begin position="507"/>
        <end position="539"/>
    </location>
</feature>
<keyword evidence="4 15" id="KW-0812">Transmembrane</keyword>
<comment type="subunit">
    <text evidence="10">V-ATPase is a heteromultimeric enzyme composed of a peripheral catalytic V1 complex (components A to H) attached to an integral membrane V0 proton pore complex (components: a, c, c', c'', d, e, f and VOA1). The decameric c-ring forms the proton-conducting pore, and is composed of eight proteolipid subunits c, one subunit c' and one subunit c''.</text>
</comment>
<keyword evidence="7" id="KW-0406">Ion transport</keyword>
<feature type="compositionally biased region" description="Low complexity" evidence="14">
    <location>
        <begin position="593"/>
        <end position="615"/>
    </location>
</feature>
<feature type="transmembrane region" description="Helical" evidence="15">
    <location>
        <begin position="12"/>
        <end position="33"/>
    </location>
</feature>
<feature type="compositionally biased region" description="Basic and acidic residues" evidence="14">
    <location>
        <begin position="415"/>
        <end position="436"/>
    </location>
</feature>
<evidence type="ECO:0000256" key="9">
    <source>
        <dbReference type="ARBA" id="ARBA00045519"/>
    </source>
</evidence>
<dbReference type="GO" id="GO:0034975">
    <property type="term" value="P:protein folding in endoplasmic reticulum"/>
    <property type="evidence" value="ECO:0007669"/>
    <property type="project" value="TreeGrafter"/>
</dbReference>
<dbReference type="Pfam" id="PF07738">
    <property type="entry name" value="Sad1_UNC"/>
    <property type="match status" value="1"/>
</dbReference>
<feature type="compositionally biased region" description="Polar residues" evidence="14">
    <location>
        <begin position="616"/>
        <end position="631"/>
    </location>
</feature>
<feature type="transmembrane region" description="Helical" evidence="15">
    <location>
        <begin position="124"/>
        <end position="142"/>
    </location>
</feature>
<evidence type="ECO:0000256" key="15">
    <source>
        <dbReference type="SAM" id="Phobius"/>
    </source>
</evidence>
<feature type="compositionally biased region" description="Low complexity" evidence="14">
    <location>
        <begin position="632"/>
        <end position="655"/>
    </location>
</feature>
<evidence type="ECO:0000256" key="7">
    <source>
        <dbReference type="ARBA" id="ARBA00023065"/>
    </source>
</evidence>
<feature type="compositionally biased region" description="Polar residues" evidence="14">
    <location>
        <begin position="1076"/>
        <end position="1089"/>
    </location>
</feature>
<evidence type="ECO:0000256" key="10">
    <source>
        <dbReference type="ARBA" id="ARBA00046480"/>
    </source>
</evidence>
<comment type="caution">
    <text evidence="17">The sequence shown here is derived from an EMBL/GenBank/DDBJ whole genome shotgun (WGS) entry which is preliminary data.</text>
</comment>
<dbReference type="PROSITE" id="PS51469">
    <property type="entry name" value="SUN"/>
    <property type="match status" value="1"/>
</dbReference>
<feature type="domain" description="SUN" evidence="16">
    <location>
        <begin position="268"/>
        <end position="480"/>
    </location>
</feature>